<evidence type="ECO:0000259" key="2">
    <source>
        <dbReference type="Pfam" id="PF05229"/>
    </source>
</evidence>
<evidence type="ECO:0000313" key="4">
    <source>
        <dbReference type="Proteomes" id="UP000004210"/>
    </source>
</evidence>
<dbReference type="PANTHER" id="PTHR37089:SF3">
    <property type="entry name" value="EXPORTED PROTEIN"/>
    <property type="match status" value="1"/>
</dbReference>
<keyword evidence="4" id="KW-1185">Reference proteome</keyword>
<proteinExistence type="predicted"/>
<dbReference type="SMART" id="SM00972">
    <property type="entry name" value="SCPU"/>
    <property type="match status" value="1"/>
</dbReference>
<dbReference type="Pfam" id="PF05229">
    <property type="entry name" value="SCPU"/>
    <property type="match status" value="1"/>
</dbReference>
<dbReference type="EMBL" id="AJXU01000080">
    <property type="protein sequence ID" value="EIL87364.1"/>
    <property type="molecule type" value="Genomic_DNA"/>
</dbReference>
<dbReference type="eggNOG" id="COG5430">
    <property type="taxonomic scope" value="Bacteria"/>
</dbReference>
<gene>
    <name evidence="3" type="ORF">UU9_16351</name>
</gene>
<comment type="caution">
    <text evidence="3">The sequence shown here is derived from an EMBL/GenBank/DDBJ whole genome shotgun (WGS) entry which is preliminary data.</text>
</comment>
<organism evidence="3 4">
    <name type="scientific">Rhodanobacter fulvus Jip2</name>
    <dbReference type="NCBI Taxonomy" id="1163408"/>
    <lineage>
        <taxon>Bacteria</taxon>
        <taxon>Pseudomonadati</taxon>
        <taxon>Pseudomonadota</taxon>
        <taxon>Gammaproteobacteria</taxon>
        <taxon>Lysobacterales</taxon>
        <taxon>Rhodanobacteraceae</taxon>
        <taxon>Rhodanobacter</taxon>
    </lineage>
</organism>
<dbReference type="PANTHER" id="PTHR37089">
    <property type="entry name" value="PROTEIN U-RELATED"/>
    <property type="match status" value="1"/>
</dbReference>
<dbReference type="InterPro" id="IPR053167">
    <property type="entry name" value="Spore_coat_component"/>
</dbReference>
<sequence length="183" mass="18247">MQTKTRFTRSTVAAALIAAFAAVSGTAIAGTDTDNLSVSATVTASCTVDSTTEVAFGTYDPVADNASTGIDLTTSSGAIATTCTNGSSATITLGQGANSDTGSTDTAPLRRMVGATNTDEYLSYSLCQDSTACATVWGNDAGTGQVVTGTGASDSVVVYGSAPKGQNVKADTYSDTVLVTVTF</sequence>
<dbReference type="OrthoDB" id="8588792at2"/>
<feature type="domain" description="Spore coat protein U/FanG" evidence="2">
    <location>
        <begin position="33"/>
        <end position="180"/>
    </location>
</feature>
<dbReference type="STRING" id="1163408.UU9_16351"/>
<accession>I4VJH3</accession>
<name>I4VJH3_9GAMM</name>
<dbReference type="PATRIC" id="fig|1163408.3.peg.3313"/>
<feature type="signal peptide" evidence="1">
    <location>
        <begin position="1"/>
        <end position="29"/>
    </location>
</feature>
<evidence type="ECO:0000256" key="1">
    <source>
        <dbReference type="SAM" id="SignalP"/>
    </source>
</evidence>
<dbReference type="Proteomes" id="UP000004210">
    <property type="component" value="Unassembled WGS sequence"/>
</dbReference>
<feature type="chain" id="PRO_5003695901" description="Spore coat protein U/FanG domain-containing protein" evidence="1">
    <location>
        <begin position="30"/>
        <end position="183"/>
    </location>
</feature>
<protein>
    <recommendedName>
        <fullName evidence="2">Spore coat protein U/FanG domain-containing protein</fullName>
    </recommendedName>
</protein>
<dbReference type="AlphaFoldDB" id="I4VJH3"/>
<reference evidence="3 4" key="1">
    <citation type="journal article" date="2012" name="J. Bacteriol.">
        <title>Genome sequences for six rhodanobacter strains, isolated from soils and the terrestrial subsurface, with variable denitrification capabilities.</title>
        <authorList>
            <person name="Kostka J.E."/>
            <person name="Green S.J."/>
            <person name="Rishishwar L."/>
            <person name="Prakash O."/>
            <person name="Katz L.S."/>
            <person name="Marino-Ramirez L."/>
            <person name="Jordan I.K."/>
            <person name="Munk C."/>
            <person name="Ivanova N."/>
            <person name="Mikhailova N."/>
            <person name="Watson D.B."/>
            <person name="Brown S.D."/>
            <person name="Palumbo A.V."/>
            <person name="Brooks S.C."/>
        </authorList>
    </citation>
    <scope>NUCLEOTIDE SEQUENCE [LARGE SCALE GENOMIC DNA]</scope>
    <source>
        <strain evidence="4">Jip2T</strain>
    </source>
</reference>
<keyword evidence="1" id="KW-0732">Signal</keyword>
<evidence type="ECO:0000313" key="3">
    <source>
        <dbReference type="EMBL" id="EIL87364.1"/>
    </source>
</evidence>
<dbReference type="RefSeq" id="WP_007082892.1">
    <property type="nucleotide sequence ID" value="NZ_AJXU01000080.1"/>
</dbReference>
<dbReference type="InterPro" id="IPR007893">
    <property type="entry name" value="Spore_coat_U/FanG"/>
</dbReference>